<dbReference type="GO" id="GO:0006310">
    <property type="term" value="P:DNA recombination"/>
    <property type="evidence" value="ECO:0007669"/>
    <property type="project" value="UniProtKB-KW"/>
</dbReference>
<evidence type="ECO:0000256" key="3">
    <source>
        <dbReference type="ARBA" id="ARBA00023172"/>
    </source>
</evidence>
<protein>
    <submittedName>
        <fullName evidence="5">Site-specific integrase</fullName>
    </submittedName>
</protein>
<dbReference type="GO" id="GO:0015074">
    <property type="term" value="P:DNA integration"/>
    <property type="evidence" value="ECO:0007669"/>
    <property type="project" value="InterPro"/>
</dbReference>
<comment type="caution">
    <text evidence="5">The sequence shown here is derived from an EMBL/GenBank/DDBJ whole genome shotgun (WGS) entry which is preliminary data.</text>
</comment>
<keyword evidence="6" id="KW-1185">Reference proteome</keyword>
<dbReference type="Gene3D" id="1.10.443.10">
    <property type="entry name" value="Intergrase catalytic core"/>
    <property type="match status" value="1"/>
</dbReference>
<evidence type="ECO:0000256" key="1">
    <source>
        <dbReference type="ARBA" id="ARBA00008857"/>
    </source>
</evidence>
<name>A0AA37XEA8_9MICO</name>
<dbReference type="GO" id="GO:0003677">
    <property type="term" value="F:DNA binding"/>
    <property type="evidence" value="ECO:0007669"/>
    <property type="project" value="UniProtKB-KW"/>
</dbReference>
<dbReference type="InterPro" id="IPR050090">
    <property type="entry name" value="Tyrosine_recombinase_XerCD"/>
</dbReference>
<sequence>MAHVKDLWTIPNPSGRGRIKGPRHGSGRRWLASWVEAGGARRSKTFDTKDAAVAHLEQVGHEQRAGTYVSPASARATFVDVAERWYAEQVHQRASTLQVIRRRLDRTILPAFTGYRWDEISRATVQATITKWTRDLAPSTVRVAYVYLAGICQLAVDERRIATTPCTRINLPTVAHELVVPLTVAQVQALTDSAGAEHRGMFVLGAASGMRSSEMRGLTWDRVRPVADGGAVVRVDRQLLRASTSMAPSWGPPKTISSVRNVAIGPATVAALGEPGEGLVFRSRRGGAVVSSGAWTIWREAAKRAGVESSGWHDLRHFHASLLIAGGASPVAVAHRLGHKDATETLQTYAHLWPDDDERMRDATDGLVLATRSS</sequence>
<dbReference type="RefSeq" id="WP_284250362.1">
    <property type="nucleotide sequence ID" value="NZ_BSUM01000001.1"/>
</dbReference>
<gene>
    <name evidence="5" type="ORF">GCM10025875_15560</name>
</gene>
<feature type="domain" description="Tyr recombinase" evidence="4">
    <location>
        <begin position="177"/>
        <end position="365"/>
    </location>
</feature>
<accession>A0AA37XEA8</accession>
<dbReference type="InterPro" id="IPR010998">
    <property type="entry name" value="Integrase_recombinase_N"/>
</dbReference>
<comment type="similarity">
    <text evidence="1">Belongs to the 'phage' integrase family.</text>
</comment>
<evidence type="ECO:0000256" key="2">
    <source>
        <dbReference type="ARBA" id="ARBA00023125"/>
    </source>
</evidence>
<dbReference type="InterPro" id="IPR011010">
    <property type="entry name" value="DNA_brk_join_enz"/>
</dbReference>
<evidence type="ECO:0000313" key="6">
    <source>
        <dbReference type="Proteomes" id="UP001157161"/>
    </source>
</evidence>
<dbReference type="Proteomes" id="UP001157161">
    <property type="component" value="Unassembled WGS sequence"/>
</dbReference>
<dbReference type="Gene3D" id="1.10.150.130">
    <property type="match status" value="1"/>
</dbReference>
<dbReference type="PANTHER" id="PTHR30349">
    <property type="entry name" value="PHAGE INTEGRASE-RELATED"/>
    <property type="match status" value="1"/>
</dbReference>
<dbReference type="SUPFAM" id="SSF56349">
    <property type="entry name" value="DNA breaking-rejoining enzymes"/>
    <property type="match status" value="1"/>
</dbReference>
<reference evidence="5" key="1">
    <citation type="journal article" date="2014" name="Int. J. Syst. Evol. Microbiol.">
        <title>Complete genome sequence of Corynebacterium casei LMG S-19264T (=DSM 44701T), isolated from a smear-ripened cheese.</title>
        <authorList>
            <consortium name="US DOE Joint Genome Institute (JGI-PGF)"/>
            <person name="Walter F."/>
            <person name="Albersmeier A."/>
            <person name="Kalinowski J."/>
            <person name="Ruckert C."/>
        </authorList>
    </citation>
    <scope>NUCLEOTIDE SEQUENCE</scope>
    <source>
        <strain evidence="5">NBRC 112290</strain>
    </source>
</reference>
<dbReference type="EMBL" id="BSUM01000001">
    <property type="protein sequence ID" value="GMA31564.1"/>
    <property type="molecule type" value="Genomic_DNA"/>
</dbReference>
<dbReference type="InterPro" id="IPR013762">
    <property type="entry name" value="Integrase-like_cat_sf"/>
</dbReference>
<dbReference type="Pfam" id="PF00589">
    <property type="entry name" value="Phage_integrase"/>
    <property type="match status" value="1"/>
</dbReference>
<dbReference type="AlphaFoldDB" id="A0AA37XEA8"/>
<dbReference type="CDD" id="cd01189">
    <property type="entry name" value="INT_ICEBs1_C_like"/>
    <property type="match status" value="1"/>
</dbReference>
<reference evidence="5" key="2">
    <citation type="submission" date="2023-02" db="EMBL/GenBank/DDBJ databases">
        <authorList>
            <person name="Sun Q."/>
            <person name="Mori K."/>
        </authorList>
    </citation>
    <scope>NUCLEOTIDE SEQUENCE</scope>
    <source>
        <strain evidence="5">NBRC 112290</strain>
    </source>
</reference>
<evidence type="ECO:0000313" key="5">
    <source>
        <dbReference type="EMBL" id="GMA31564.1"/>
    </source>
</evidence>
<evidence type="ECO:0000259" key="4">
    <source>
        <dbReference type="PROSITE" id="PS51898"/>
    </source>
</evidence>
<dbReference type="PANTHER" id="PTHR30349:SF64">
    <property type="entry name" value="PROPHAGE INTEGRASE INTD-RELATED"/>
    <property type="match status" value="1"/>
</dbReference>
<keyword evidence="2" id="KW-0238">DNA-binding</keyword>
<keyword evidence="3" id="KW-0233">DNA recombination</keyword>
<dbReference type="PROSITE" id="PS51898">
    <property type="entry name" value="TYR_RECOMBINASE"/>
    <property type="match status" value="1"/>
</dbReference>
<dbReference type="InterPro" id="IPR002104">
    <property type="entry name" value="Integrase_catalytic"/>
</dbReference>
<organism evidence="5 6">
    <name type="scientific">Litorihabitans aurantiacus</name>
    <dbReference type="NCBI Taxonomy" id="1930061"/>
    <lineage>
        <taxon>Bacteria</taxon>
        <taxon>Bacillati</taxon>
        <taxon>Actinomycetota</taxon>
        <taxon>Actinomycetes</taxon>
        <taxon>Micrococcales</taxon>
        <taxon>Beutenbergiaceae</taxon>
        <taxon>Litorihabitans</taxon>
    </lineage>
</organism>
<proteinExistence type="inferred from homology"/>